<dbReference type="SMART" id="SM00363">
    <property type="entry name" value="S4"/>
    <property type="match status" value="1"/>
</dbReference>
<keyword evidence="2" id="KW-0698">rRNA processing</keyword>
<dbReference type="OrthoDB" id="9807213at2"/>
<keyword evidence="3 7" id="KW-0694">RNA-binding</keyword>
<name>A0A1T2L691_9GAMM</name>
<dbReference type="InterPro" id="IPR020094">
    <property type="entry name" value="TruA/RsuA/RluB/E/F_N"/>
</dbReference>
<dbReference type="EC" id="5.4.99.-" evidence="8"/>
<proteinExistence type="inferred from homology"/>
<evidence type="ECO:0000256" key="4">
    <source>
        <dbReference type="ARBA" id="ARBA00023235"/>
    </source>
</evidence>
<dbReference type="PANTHER" id="PTHR47683:SF3">
    <property type="entry name" value="RIBOSOMAL LARGE SUBUNIT PSEUDOURIDINE SYNTHASE B"/>
    <property type="match status" value="1"/>
</dbReference>
<dbReference type="PROSITE" id="PS01149">
    <property type="entry name" value="PSI_RSU"/>
    <property type="match status" value="1"/>
</dbReference>
<reference evidence="11 12" key="1">
    <citation type="submission" date="2016-11" db="EMBL/GenBank/DDBJ databases">
        <title>Mixed transmission modes and dynamic genome evolution in an obligate animal-bacterial symbiosis.</title>
        <authorList>
            <person name="Russell S.L."/>
            <person name="Corbett-Detig R.B."/>
            <person name="Cavanaugh C.M."/>
        </authorList>
    </citation>
    <scope>NUCLEOTIDE SEQUENCE [LARGE SCALE GENOMIC DNA]</scope>
    <source>
        <strain evidence="11">Sveles-Q1</strain>
    </source>
</reference>
<dbReference type="Gene3D" id="3.30.70.580">
    <property type="entry name" value="Pseudouridine synthase I, catalytic domain, N-terminal subdomain"/>
    <property type="match status" value="1"/>
</dbReference>
<dbReference type="SUPFAM" id="SSF55120">
    <property type="entry name" value="Pseudouridine synthase"/>
    <property type="match status" value="1"/>
</dbReference>
<comment type="catalytic activity">
    <reaction evidence="5">
        <text>uridine(2605) in 23S rRNA = pseudouridine(2605) in 23S rRNA</text>
        <dbReference type="Rhea" id="RHEA:42520"/>
        <dbReference type="Rhea" id="RHEA-COMP:10095"/>
        <dbReference type="Rhea" id="RHEA-COMP:10096"/>
        <dbReference type="ChEBI" id="CHEBI:65314"/>
        <dbReference type="ChEBI" id="CHEBI:65315"/>
        <dbReference type="EC" id="5.4.99.22"/>
    </reaction>
</comment>
<dbReference type="Pfam" id="PF00849">
    <property type="entry name" value="PseudoU_synth_2"/>
    <property type="match status" value="1"/>
</dbReference>
<dbReference type="FunFam" id="3.30.70.580:FF:000009">
    <property type="entry name" value="Pseudouridine synthase"/>
    <property type="match status" value="1"/>
</dbReference>
<dbReference type="InterPro" id="IPR006145">
    <property type="entry name" value="PsdUridine_synth_RsuA/RluA"/>
</dbReference>
<gene>
    <name evidence="11" type="ORF">BOW53_07030</name>
</gene>
<evidence type="ECO:0000256" key="1">
    <source>
        <dbReference type="ARBA" id="ARBA00008348"/>
    </source>
</evidence>
<dbReference type="GO" id="GO:0005829">
    <property type="term" value="C:cytosol"/>
    <property type="evidence" value="ECO:0007669"/>
    <property type="project" value="UniProtKB-ARBA"/>
</dbReference>
<dbReference type="AlphaFoldDB" id="A0A1T2L691"/>
<organism evidence="11 12">
    <name type="scientific">Solemya pervernicosa gill symbiont</name>
    <dbReference type="NCBI Taxonomy" id="642797"/>
    <lineage>
        <taxon>Bacteria</taxon>
        <taxon>Pseudomonadati</taxon>
        <taxon>Pseudomonadota</taxon>
        <taxon>Gammaproteobacteria</taxon>
        <taxon>sulfur-oxidizing symbionts</taxon>
    </lineage>
</organism>
<evidence type="ECO:0000256" key="6">
    <source>
        <dbReference type="ARBA" id="ARBA00037383"/>
    </source>
</evidence>
<evidence type="ECO:0000313" key="12">
    <source>
        <dbReference type="Proteomes" id="UP000191110"/>
    </source>
</evidence>
<dbReference type="Pfam" id="PF01479">
    <property type="entry name" value="S4"/>
    <property type="match status" value="1"/>
</dbReference>
<dbReference type="InterPro" id="IPR020103">
    <property type="entry name" value="PsdUridine_synth_cat_dom_sf"/>
</dbReference>
<dbReference type="GO" id="GO:0160139">
    <property type="term" value="F:23S rRNA pseudouridine(2605) synthase activity"/>
    <property type="evidence" value="ECO:0007669"/>
    <property type="project" value="UniProtKB-EC"/>
</dbReference>
<dbReference type="PANTHER" id="PTHR47683">
    <property type="entry name" value="PSEUDOURIDINE SYNTHASE FAMILY PROTEIN-RELATED"/>
    <property type="match status" value="1"/>
</dbReference>
<dbReference type="FunFam" id="3.30.70.1560:FF:000001">
    <property type="entry name" value="Pseudouridine synthase"/>
    <property type="match status" value="1"/>
</dbReference>
<dbReference type="InterPro" id="IPR018496">
    <property type="entry name" value="PsdUridine_synth_RsuA/RluB_CS"/>
</dbReference>
<dbReference type="InterPro" id="IPR042092">
    <property type="entry name" value="PsdUridine_s_RsuA/RluB/E/F_cat"/>
</dbReference>
<comment type="similarity">
    <text evidence="1 8">Belongs to the pseudouridine synthase RsuA family.</text>
</comment>
<dbReference type="FunFam" id="3.10.290.10:FF:000003">
    <property type="entry name" value="Pseudouridine synthase"/>
    <property type="match status" value="1"/>
</dbReference>
<feature type="domain" description="RNA-binding S4" evidence="10">
    <location>
        <begin position="3"/>
        <end position="60"/>
    </location>
</feature>
<protein>
    <recommendedName>
        <fullName evidence="8">Pseudouridine synthase</fullName>
        <ecNumber evidence="8">5.4.99.-</ecNumber>
    </recommendedName>
</protein>
<evidence type="ECO:0000256" key="3">
    <source>
        <dbReference type="ARBA" id="ARBA00022884"/>
    </source>
</evidence>
<evidence type="ECO:0000256" key="8">
    <source>
        <dbReference type="RuleBase" id="RU003887"/>
    </source>
</evidence>
<dbReference type="InterPro" id="IPR000748">
    <property type="entry name" value="PsdUridine_synth_RsuA/RluB/E/F"/>
</dbReference>
<dbReference type="CDD" id="cd02556">
    <property type="entry name" value="PseudoU_synth_RluB"/>
    <property type="match status" value="1"/>
</dbReference>
<evidence type="ECO:0000313" key="11">
    <source>
        <dbReference type="EMBL" id="OOZ40603.1"/>
    </source>
</evidence>
<accession>A0A1T2L691</accession>
<dbReference type="GO" id="GO:0000455">
    <property type="term" value="P:enzyme-directed rRNA pseudouridine synthesis"/>
    <property type="evidence" value="ECO:0007669"/>
    <property type="project" value="UniProtKB-ARBA"/>
</dbReference>
<keyword evidence="12" id="KW-1185">Reference proteome</keyword>
<dbReference type="Gene3D" id="3.10.290.10">
    <property type="entry name" value="RNA-binding S4 domain"/>
    <property type="match status" value="1"/>
</dbReference>
<sequence length="278" mass="31292">MAERLQKVLAAAGHGSRREIERWIEAGRISVNGVIAELGIKVGGHDKIRIDGRLIKLKSADAQPERRVIIYHKRTGEVTTTSDPEGRPTIFDGLPKLKGSRWINVGRLDINTSGLLLLTNDGELAHRLMHPSSEIDREYSVRVLGEVTPEMIKALQRGVELEDGRARFDKISEGRGDGANHWYHVVLKEGRNREVRRLWESQGVQVSRLTRTRFGPISLPRRLPRGAWRDLEDGELKQLLNAVSMQVEKPSPAPGQKQAHKSAKKHSSPYKKSRPSKK</sequence>
<dbReference type="EMBL" id="MPRL01000021">
    <property type="protein sequence ID" value="OOZ40603.1"/>
    <property type="molecule type" value="Genomic_DNA"/>
</dbReference>
<evidence type="ECO:0000256" key="2">
    <source>
        <dbReference type="ARBA" id="ARBA00022552"/>
    </source>
</evidence>
<dbReference type="NCBIfam" id="NF007976">
    <property type="entry name" value="PRK10700.1"/>
    <property type="match status" value="1"/>
</dbReference>
<comment type="caution">
    <text evidence="11">The sequence shown here is derived from an EMBL/GenBank/DDBJ whole genome shotgun (WGS) entry which is preliminary data.</text>
</comment>
<feature type="region of interest" description="Disordered" evidence="9">
    <location>
        <begin position="244"/>
        <end position="278"/>
    </location>
</feature>
<evidence type="ECO:0000256" key="7">
    <source>
        <dbReference type="PROSITE-ProRule" id="PRU00182"/>
    </source>
</evidence>
<dbReference type="SUPFAM" id="SSF55174">
    <property type="entry name" value="Alpha-L RNA-binding motif"/>
    <property type="match status" value="1"/>
</dbReference>
<dbReference type="InterPro" id="IPR036986">
    <property type="entry name" value="S4_RNA-bd_sf"/>
</dbReference>
<comment type="function">
    <text evidence="6">Responsible for synthesis of pseudouridine from uracil-2605 in 23S ribosomal RNA.</text>
</comment>
<evidence type="ECO:0000256" key="5">
    <source>
        <dbReference type="ARBA" id="ARBA00036944"/>
    </source>
</evidence>
<dbReference type="Proteomes" id="UP000191110">
    <property type="component" value="Unassembled WGS sequence"/>
</dbReference>
<evidence type="ECO:0000256" key="9">
    <source>
        <dbReference type="SAM" id="MobiDB-lite"/>
    </source>
</evidence>
<dbReference type="Gene3D" id="3.30.70.1560">
    <property type="entry name" value="Alpha-L RNA-binding motif"/>
    <property type="match status" value="1"/>
</dbReference>
<dbReference type="NCBIfam" id="TIGR00093">
    <property type="entry name" value="pseudouridine synthase"/>
    <property type="match status" value="1"/>
</dbReference>
<dbReference type="InterPro" id="IPR050343">
    <property type="entry name" value="RsuA_PseudoU_synthase"/>
</dbReference>
<dbReference type="CDD" id="cd00165">
    <property type="entry name" value="S4"/>
    <property type="match status" value="1"/>
</dbReference>
<evidence type="ECO:0000259" key="10">
    <source>
        <dbReference type="SMART" id="SM00363"/>
    </source>
</evidence>
<dbReference type="PROSITE" id="PS50889">
    <property type="entry name" value="S4"/>
    <property type="match status" value="1"/>
</dbReference>
<feature type="compositionally biased region" description="Basic residues" evidence="9">
    <location>
        <begin position="258"/>
        <end position="278"/>
    </location>
</feature>
<dbReference type="GO" id="GO:0003723">
    <property type="term" value="F:RNA binding"/>
    <property type="evidence" value="ECO:0007669"/>
    <property type="project" value="UniProtKB-KW"/>
</dbReference>
<keyword evidence="4 8" id="KW-0413">Isomerase</keyword>
<dbReference type="RefSeq" id="WP_078483377.1">
    <property type="nucleotide sequence ID" value="NZ_MPRL01000021.1"/>
</dbReference>
<dbReference type="InterPro" id="IPR002942">
    <property type="entry name" value="S4_RNA-bd"/>
</dbReference>